<feature type="region of interest" description="Disordered" evidence="1">
    <location>
        <begin position="108"/>
        <end position="128"/>
    </location>
</feature>
<feature type="compositionally biased region" description="Low complexity" evidence="1">
    <location>
        <begin position="9"/>
        <end position="29"/>
    </location>
</feature>
<proteinExistence type="predicted"/>
<accession>A0ABR2ZZG4</accession>
<evidence type="ECO:0000256" key="1">
    <source>
        <dbReference type="SAM" id="MobiDB-lite"/>
    </source>
</evidence>
<evidence type="ECO:0000313" key="3">
    <source>
        <dbReference type="Proteomes" id="UP001437256"/>
    </source>
</evidence>
<gene>
    <name evidence="2" type="ORF">AAF712_006268</name>
</gene>
<evidence type="ECO:0000313" key="2">
    <source>
        <dbReference type="EMBL" id="KAL0066665.1"/>
    </source>
</evidence>
<feature type="compositionally biased region" description="Basic and acidic residues" evidence="1">
    <location>
        <begin position="108"/>
        <end position="120"/>
    </location>
</feature>
<name>A0ABR2ZZG4_9AGAR</name>
<dbReference type="Proteomes" id="UP001437256">
    <property type="component" value="Unassembled WGS sequence"/>
</dbReference>
<feature type="compositionally biased region" description="Polar residues" evidence="1">
    <location>
        <begin position="30"/>
        <end position="41"/>
    </location>
</feature>
<comment type="caution">
    <text evidence="2">The sequence shown here is derived from an EMBL/GenBank/DDBJ whole genome shotgun (WGS) entry which is preliminary data.</text>
</comment>
<keyword evidence="3" id="KW-1185">Reference proteome</keyword>
<dbReference type="EMBL" id="JBBXMP010000033">
    <property type="protein sequence ID" value="KAL0066665.1"/>
    <property type="molecule type" value="Genomic_DNA"/>
</dbReference>
<feature type="region of interest" description="Disordered" evidence="1">
    <location>
        <begin position="1"/>
        <end position="53"/>
    </location>
</feature>
<reference evidence="2 3" key="1">
    <citation type="submission" date="2024-05" db="EMBL/GenBank/DDBJ databases">
        <title>A draft genome resource for the thread blight pathogen Marasmius tenuissimus strain MS-2.</title>
        <authorList>
            <person name="Yulfo-Soto G.E."/>
            <person name="Baruah I.K."/>
            <person name="Amoako-Attah I."/>
            <person name="Bukari Y."/>
            <person name="Meinhardt L.W."/>
            <person name="Bailey B.A."/>
            <person name="Cohen S.P."/>
        </authorList>
    </citation>
    <scope>NUCLEOTIDE SEQUENCE [LARGE SCALE GENOMIC DNA]</scope>
    <source>
        <strain evidence="2 3">MS-2</strain>
    </source>
</reference>
<organism evidence="2 3">
    <name type="scientific">Marasmius tenuissimus</name>
    <dbReference type="NCBI Taxonomy" id="585030"/>
    <lineage>
        <taxon>Eukaryota</taxon>
        <taxon>Fungi</taxon>
        <taxon>Dikarya</taxon>
        <taxon>Basidiomycota</taxon>
        <taxon>Agaricomycotina</taxon>
        <taxon>Agaricomycetes</taxon>
        <taxon>Agaricomycetidae</taxon>
        <taxon>Agaricales</taxon>
        <taxon>Marasmiineae</taxon>
        <taxon>Marasmiaceae</taxon>
        <taxon>Marasmius</taxon>
    </lineage>
</organism>
<sequence length="179" mass="19101">MITPAESNTPLFTTPPASTPPLASTSTPSETVSAPSTQTQTKRFRTAAERKAQLERDPWIDSTKVTPKKVRCLGCGNDVKLDMRAGADYYPAPWNKHKAACAYIKEGKRKGDEESGEKGGRGANKVATADQPATLPVAWTTASLEGGGLTMQSSGDLLRAMGNQGEFFWGSRPSTPGRT</sequence>
<protein>
    <submittedName>
        <fullName evidence="2">Uncharacterized protein</fullName>
    </submittedName>
</protein>